<dbReference type="OrthoDB" id="1669814at2759"/>
<organism evidence="4 5">
    <name type="scientific">Lasiodiplodia theobromae</name>
    <dbReference type="NCBI Taxonomy" id="45133"/>
    <lineage>
        <taxon>Eukaryota</taxon>
        <taxon>Fungi</taxon>
        <taxon>Dikarya</taxon>
        <taxon>Ascomycota</taxon>
        <taxon>Pezizomycotina</taxon>
        <taxon>Dothideomycetes</taxon>
        <taxon>Dothideomycetes incertae sedis</taxon>
        <taxon>Botryosphaeriales</taxon>
        <taxon>Botryosphaeriaceae</taxon>
        <taxon>Lasiodiplodia</taxon>
    </lineage>
</organism>
<dbReference type="Proteomes" id="UP000325902">
    <property type="component" value="Unassembled WGS sequence"/>
</dbReference>
<dbReference type="InterPro" id="IPR002347">
    <property type="entry name" value="SDR_fam"/>
</dbReference>
<evidence type="ECO:0000313" key="5">
    <source>
        <dbReference type="Proteomes" id="UP000325902"/>
    </source>
</evidence>
<dbReference type="GO" id="GO:0016491">
    <property type="term" value="F:oxidoreductase activity"/>
    <property type="evidence" value="ECO:0007669"/>
    <property type="project" value="UniProtKB-KW"/>
</dbReference>
<evidence type="ECO:0000256" key="1">
    <source>
        <dbReference type="ARBA" id="ARBA00006484"/>
    </source>
</evidence>
<protein>
    <submittedName>
        <fullName evidence="4">2,5-dichloro-2,5-cyclohexadiene-1,4-diol dehydrogenase</fullName>
    </submittedName>
</protein>
<dbReference type="PANTHER" id="PTHR24321:SF8">
    <property type="entry name" value="ESTRADIOL 17-BETA-DEHYDROGENASE 8-RELATED"/>
    <property type="match status" value="1"/>
</dbReference>
<dbReference type="PROSITE" id="PS00061">
    <property type="entry name" value="ADH_SHORT"/>
    <property type="match status" value="1"/>
</dbReference>
<comment type="similarity">
    <text evidence="1">Belongs to the short-chain dehydrogenases/reductases (SDR) family.</text>
</comment>
<dbReference type="SUPFAM" id="SSF51735">
    <property type="entry name" value="NAD(P)-binding Rossmann-fold domains"/>
    <property type="match status" value="1"/>
</dbReference>
<dbReference type="PANTHER" id="PTHR24321">
    <property type="entry name" value="DEHYDROGENASES, SHORT CHAIN"/>
    <property type="match status" value="1"/>
</dbReference>
<keyword evidence="5" id="KW-1185">Reference proteome</keyword>
<name>A0A5N5CXE4_9PEZI</name>
<dbReference type="Pfam" id="PF13561">
    <property type="entry name" value="adh_short_C2"/>
    <property type="match status" value="1"/>
</dbReference>
<dbReference type="EMBL" id="VCHE01000155">
    <property type="protein sequence ID" value="KAB2570028.1"/>
    <property type="molecule type" value="Genomic_DNA"/>
</dbReference>
<dbReference type="FunFam" id="3.40.50.720:FF:000084">
    <property type="entry name" value="Short-chain dehydrogenase reductase"/>
    <property type="match status" value="1"/>
</dbReference>
<gene>
    <name evidence="4" type="primary">linC_3</name>
    <name evidence="4" type="ORF">DBV05_g11304</name>
</gene>
<proteinExistence type="inferred from homology"/>
<sequence>MKHELTLNILLIETNDIITSTANIAGKFITITGVAIGGIGFATAKLLAERGAHLSLADFNEEQLDNSAETLRREFPHCKIITAVVDVRNQEQVEAWMEKTVNEFGKLDGAANVAGTTGTYGLIKDIDTDAWNMAMDINCRGVFLCMKAQLARAAPAASIVNVASVAGMLGSPTASSYGASKAAVVSLTKSAAREGGSSGIRVNAVLPGVIDTPLSRESERMLGHPLPTKYQCLDRKGDPREVAALIAFLLSDDASFITGGIYPADGGFLA</sequence>
<dbReference type="PRINTS" id="PR00081">
    <property type="entry name" value="GDHRDH"/>
</dbReference>
<dbReference type="PRINTS" id="PR00080">
    <property type="entry name" value="SDRFAMILY"/>
</dbReference>
<evidence type="ECO:0000256" key="2">
    <source>
        <dbReference type="ARBA" id="ARBA00022857"/>
    </source>
</evidence>
<keyword evidence="2" id="KW-0521">NADP</keyword>
<dbReference type="AlphaFoldDB" id="A0A5N5CXE4"/>
<accession>A0A5N5CXE4</accession>
<dbReference type="InterPro" id="IPR036291">
    <property type="entry name" value="NAD(P)-bd_dom_sf"/>
</dbReference>
<evidence type="ECO:0000256" key="3">
    <source>
        <dbReference type="ARBA" id="ARBA00023002"/>
    </source>
</evidence>
<reference evidence="4 5" key="1">
    <citation type="journal article" date="2019" name="Sci. Rep.">
        <title>A multi-omics analysis of the grapevine pathogen Lasiodiplodia theobromae reveals that temperature affects the expression of virulence- and pathogenicity-related genes.</title>
        <authorList>
            <person name="Felix C."/>
            <person name="Meneses R."/>
            <person name="Goncalves M.F.M."/>
            <person name="Tilleman L."/>
            <person name="Duarte A.S."/>
            <person name="Jorrin-Novo J.V."/>
            <person name="Van de Peer Y."/>
            <person name="Deforce D."/>
            <person name="Van Nieuwerburgh F."/>
            <person name="Esteves A.C."/>
            <person name="Alves A."/>
        </authorList>
    </citation>
    <scope>NUCLEOTIDE SEQUENCE [LARGE SCALE GENOMIC DNA]</scope>
    <source>
        <strain evidence="4 5">LA-SOL3</strain>
    </source>
</reference>
<dbReference type="InterPro" id="IPR020904">
    <property type="entry name" value="Sc_DH/Rdtase_CS"/>
</dbReference>
<evidence type="ECO:0000313" key="4">
    <source>
        <dbReference type="EMBL" id="KAB2570028.1"/>
    </source>
</evidence>
<keyword evidence="3" id="KW-0560">Oxidoreductase</keyword>
<dbReference type="Gene3D" id="3.40.50.720">
    <property type="entry name" value="NAD(P)-binding Rossmann-like Domain"/>
    <property type="match status" value="1"/>
</dbReference>
<comment type="caution">
    <text evidence="4">The sequence shown here is derived from an EMBL/GenBank/DDBJ whole genome shotgun (WGS) entry which is preliminary data.</text>
</comment>